<feature type="domain" description="Alpha/beta hydrolase fold-3" evidence="2">
    <location>
        <begin position="34"/>
        <end position="138"/>
    </location>
</feature>
<evidence type="ECO:0000313" key="4">
    <source>
        <dbReference type="Proteomes" id="UP000290624"/>
    </source>
</evidence>
<accession>A0A4V1Q7M5</accession>
<proteinExistence type="predicted"/>
<comment type="caution">
    <text evidence="3">The sequence shown here is derived from an EMBL/GenBank/DDBJ whole genome shotgun (WGS) entry which is preliminary data.</text>
</comment>
<organism evidence="3 4">
    <name type="scientific">Propioniciclava flava</name>
    <dbReference type="NCBI Taxonomy" id="2072026"/>
    <lineage>
        <taxon>Bacteria</taxon>
        <taxon>Bacillati</taxon>
        <taxon>Actinomycetota</taxon>
        <taxon>Actinomycetes</taxon>
        <taxon>Propionibacteriales</taxon>
        <taxon>Propionibacteriaceae</taxon>
        <taxon>Propioniciclava</taxon>
    </lineage>
</organism>
<dbReference type="EMBL" id="PPCV01000002">
    <property type="protein sequence ID" value="RXW33108.1"/>
    <property type="molecule type" value="Genomic_DNA"/>
</dbReference>
<keyword evidence="4" id="KW-1185">Reference proteome</keyword>
<dbReference type="RefSeq" id="WP_129458010.1">
    <property type="nucleotide sequence ID" value="NZ_PPCV01000002.1"/>
</dbReference>
<name>A0A4V1Q7M5_9ACTN</name>
<dbReference type="Proteomes" id="UP000290624">
    <property type="component" value="Unassembled WGS sequence"/>
</dbReference>
<dbReference type="InterPro" id="IPR050300">
    <property type="entry name" value="GDXG_lipolytic_enzyme"/>
</dbReference>
<keyword evidence="1 3" id="KW-0378">Hydrolase</keyword>
<evidence type="ECO:0000313" key="3">
    <source>
        <dbReference type="EMBL" id="RXW33108.1"/>
    </source>
</evidence>
<dbReference type="GO" id="GO:0016787">
    <property type="term" value="F:hydrolase activity"/>
    <property type="evidence" value="ECO:0007669"/>
    <property type="project" value="UniProtKB-KW"/>
</dbReference>
<dbReference type="Pfam" id="PF07859">
    <property type="entry name" value="Abhydrolase_3"/>
    <property type="match status" value="1"/>
</dbReference>
<protein>
    <submittedName>
        <fullName evidence="3">Alpha/beta hydrolase</fullName>
    </submittedName>
</protein>
<dbReference type="OrthoDB" id="9794725at2"/>
<evidence type="ECO:0000259" key="2">
    <source>
        <dbReference type="Pfam" id="PF07859"/>
    </source>
</evidence>
<dbReference type="InterPro" id="IPR029058">
    <property type="entry name" value="AB_hydrolase_fold"/>
</dbReference>
<dbReference type="Gene3D" id="3.40.50.1820">
    <property type="entry name" value="alpha/beta hydrolase"/>
    <property type="match status" value="1"/>
</dbReference>
<sequence length="265" mass="28144">MRIVTEQITSTATITGYVQDSHPDNIGSCQRAAVVIFPGGGYFFCSPREAEPVALGYLAEGFNAFVVDYAVGEHPAETARLDGVAALTWVRQHAGEFHTDPAKIAVVGFSAGGHLAASLGVTASPRPSAVVLGYPVTRPTLGPLLGKDLLDVVEAVDAETPPSFVFTTQGDELVPSTETLEYCLALARHGIPYETHVHLKGPHGMSLAKPLTAAGRADMVDEAVASWLPESVRFLRTILGDFPIEGAPADYRRSRALHDAEPEAD</sequence>
<dbReference type="PANTHER" id="PTHR48081">
    <property type="entry name" value="AB HYDROLASE SUPERFAMILY PROTEIN C4A8.06C"/>
    <property type="match status" value="1"/>
</dbReference>
<dbReference type="SUPFAM" id="SSF53474">
    <property type="entry name" value="alpha/beta-Hydrolases"/>
    <property type="match status" value="1"/>
</dbReference>
<dbReference type="PANTHER" id="PTHR48081:SF6">
    <property type="entry name" value="PEPTIDASE S9 PROLYL OLIGOPEPTIDASE CATALYTIC DOMAIN-CONTAINING PROTEIN"/>
    <property type="match status" value="1"/>
</dbReference>
<reference evidence="3 4" key="1">
    <citation type="submission" date="2018-01" db="EMBL/GenBank/DDBJ databases">
        <title>Lactibacter flavus gen. nov., sp. nov., a novel bacterium of the family Propionibacteriaceae isolated from raw milk and dairy products.</title>
        <authorList>
            <person name="Wenning M."/>
            <person name="Breitenwieser F."/>
            <person name="Huptas C."/>
            <person name="von Neubeck M."/>
            <person name="Busse H.-J."/>
            <person name="Scherer S."/>
        </authorList>
    </citation>
    <scope>NUCLEOTIDE SEQUENCE [LARGE SCALE GENOMIC DNA]</scope>
    <source>
        <strain evidence="3 4">VG341</strain>
    </source>
</reference>
<dbReference type="InterPro" id="IPR013094">
    <property type="entry name" value="AB_hydrolase_3"/>
</dbReference>
<dbReference type="AlphaFoldDB" id="A0A4V1Q7M5"/>
<gene>
    <name evidence="3" type="ORF">C1706_04465</name>
</gene>
<evidence type="ECO:0000256" key="1">
    <source>
        <dbReference type="ARBA" id="ARBA00022801"/>
    </source>
</evidence>